<evidence type="ECO:0000313" key="1">
    <source>
        <dbReference type="EMBL" id="KAI4372699.1"/>
    </source>
</evidence>
<dbReference type="EMBL" id="CM042883">
    <property type="protein sequence ID" value="KAI4372699.1"/>
    <property type="molecule type" value="Genomic_DNA"/>
</dbReference>
<protein>
    <submittedName>
        <fullName evidence="1">Uncharacterized protein</fullName>
    </submittedName>
</protein>
<dbReference type="Proteomes" id="UP001057402">
    <property type="component" value="Chromosome 4"/>
</dbReference>
<comment type="caution">
    <text evidence="1">The sequence shown here is derived from an EMBL/GenBank/DDBJ whole genome shotgun (WGS) entry which is preliminary data.</text>
</comment>
<sequence length="68" mass="7569">MGLIRSSFSFLLGTVCGIYVAQNYSVPNATSLANSYLYKAKRIEETYRKPSPDGSNQKDGEDGSYPRR</sequence>
<proteinExistence type="predicted"/>
<name>A0ACB9R1D6_9MYRT</name>
<keyword evidence="2" id="KW-1185">Reference proteome</keyword>
<reference evidence="2" key="1">
    <citation type="journal article" date="2023" name="Front. Plant Sci.">
        <title>Chromosomal-level genome assembly of Melastoma candidum provides insights into trichome evolution.</title>
        <authorList>
            <person name="Zhong Y."/>
            <person name="Wu W."/>
            <person name="Sun C."/>
            <person name="Zou P."/>
            <person name="Liu Y."/>
            <person name="Dai S."/>
            <person name="Zhou R."/>
        </authorList>
    </citation>
    <scope>NUCLEOTIDE SEQUENCE [LARGE SCALE GENOMIC DNA]</scope>
</reference>
<organism evidence="1 2">
    <name type="scientific">Melastoma candidum</name>
    <dbReference type="NCBI Taxonomy" id="119954"/>
    <lineage>
        <taxon>Eukaryota</taxon>
        <taxon>Viridiplantae</taxon>
        <taxon>Streptophyta</taxon>
        <taxon>Embryophyta</taxon>
        <taxon>Tracheophyta</taxon>
        <taxon>Spermatophyta</taxon>
        <taxon>Magnoliopsida</taxon>
        <taxon>eudicotyledons</taxon>
        <taxon>Gunneridae</taxon>
        <taxon>Pentapetalae</taxon>
        <taxon>rosids</taxon>
        <taxon>malvids</taxon>
        <taxon>Myrtales</taxon>
        <taxon>Melastomataceae</taxon>
        <taxon>Melastomatoideae</taxon>
        <taxon>Melastomateae</taxon>
        <taxon>Melastoma</taxon>
    </lineage>
</organism>
<gene>
    <name evidence="1" type="ORF">MLD38_010898</name>
</gene>
<evidence type="ECO:0000313" key="2">
    <source>
        <dbReference type="Proteomes" id="UP001057402"/>
    </source>
</evidence>
<accession>A0ACB9R1D6</accession>